<dbReference type="SUPFAM" id="SSF54373">
    <property type="entry name" value="FAD-linked reductases, C-terminal domain"/>
    <property type="match status" value="1"/>
</dbReference>
<dbReference type="Pfam" id="PF01593">
    <property type="entry name" value="Amino_oxidase"/>
    <property type="match status" value="1"/>
</dbReference>
<protein>
    <recommendedName>
        <fullName evidence="1">Amine oxidase domain-containing protein</fullName>
    </recommendedName>
</protein>
<dbReference type="SUPFAM" id="SSF51905">
    <property type="entry name" value="FAD/NAD(P)-binding domain"/>
    <property type="match status" value="1"/>
</dbReference>
<evidence type="ECO:0000313" key="2">
    <source>
        <dbReference type="EMBL" id="JAS20179.1"/>
    </source>
</evidence>
<dbReference type="Gene3D" id="3.50.50.60">
    <property type="entry name" value="FAD/NAD(P)-binding domain"/>
    <property type="match status" value="1"/>
</dbReference>
<dbReference type="Gene3D" id="3.90.660.10">
    <property type="match status" value="1"/>
</dbReference>
<name>A0A1B6D392_9HEMI</name>
<evidence type="ECO:0000259" key="1">
    <source>
        <dbReference type="Pfam" id="PF01593"/>
    </source>
</evidence>
<sequence length="545" mass="60334">MKPTKIKMIKNFSRMLSRQSIHFNKNKDSKSDLQLKVEPGKCQSIAADRIESIMSKCMFESSTELPKVVIVGAGMAGLSAGQRLASCGITDFTILEAIDRPGGRIQSCWLGDVVAELGAQWIYGSCINNPVFTLACQENLIKPPIYRYKPNSGLFLTSDGRAIEHSVGLTAYNTFKQIEHQAYSLFSLGSDCNHGTLMNFFSIRIQQELQDFPENQRYDVARIMFGLTNNVRSRWGADLSQISVDQFGSYIEVPGGNIRLPLGFVGVLAPLIREIPDSNIKYCKPVQTIHWDTAGECSPKAAVKCCDGEEFTADYVIVTVSLGVLKKQNKKLFTPTLPDEKLEAINKLGFGCTNKIFLEYTKPFWLCQEGDTKLAWSLDELMEKDDWVKGICSLKEMAGGKHVLQATVSGEEASVIESLSDKEIAEKLTLLLRQFSGDPTLPYPYNILRSKWSSDPYFMGTSSFMALDSTVGHQCDLGSPLPGACESTPPILLFAGEATCPGYFSTVHGARVSGVREAERIIQLTKNKALLPHKQKQEKMKTSLP</sequence>
<dbReference type="PANTHER" id="PTHR10742">
    <property type="entry name" value="FLAVIN MONOAMINE OXIDASE"/>
    <property type="match status" value="1"/>
</dbReference>
<dbReference type="InterPro" id="IPR002937">
    <property type="entry name" value="Amino_oxidase"/>
</dbReference>
<dbReference type="EMBL" id="GEDC01017119">
    <property type="protein sequence ID" value="JAS20179.1"/>
    <property type="molecule type" value="Transcribed_RNA"/>
</dbReference>
<proteinExistence type="predicted"/>
<gene>
    <name evidence="2" type="ORF">g.495</name>
</gene>
<dbReference type="PANTHER" id="PTHR10742:SF416">
    <property type="entry name" value="SPERMINE OXIDASE"/>
    <property type="match status" value="1"/>
</dbReference>
<dbReference type="InterPro" id="IPR050281">
    <property type="entry name" value="Flavin_monoamine_oxidase"/>
</dbReference>
<feature type="domain" description="Amine oxidase" evidence="1">
    <location>
        <begin position="75"/>
        <end position="522"/>
    </location>
</feature>
<accession>A0A1B6D392</accession>
<dbReference type="AlphaFoldDB" id="A0A1B6D392"/>
<reference evidence="2" key="1">
    <citation type="submission" date="2015-12" db="EMBL/GenBank/DDBJ databases">
        <title>De novo transcriptome assembly of four potential Pierce s Disease insect vectors from Arizona vineyards.</title>
        <authorList>
            <person name="Tassone E.E."/>
        </authorList>
    </citation>
    <scope>NUCLEOTIDE SEQUENCE</scope>
</reference>
<dbReference type="GO" id="GO:0046592">
    <property type="term" value="F:polyamine oxidase activity"/>
    <property type="evidence" value="ECO:0007669"/>
    <property type="project" value="TreeGrafter"/>
</dbReference>
<dbReference type="InterPro" id="IPR036188">
    <property type="entry name" value="FAD/NAD-bd_sf"/>
</dbReference>
<organism evidence="2">
    <name type="scientific">Clastoptera arizonana</name>
    <name type="common">Arizona spittle bug</name>
    <dbReference type="NCBI Taxonomy" id="38151"/>
    <lineage>
        <taxon>Eukaryota</taxon>
        <taxon>Metazoa</taxon>
        <taxon>Ecdysozoa</taxon>
        <taxon>Arthropoda</taxon>
        <taxon>Hexapoda</taxon>
        <taxon>Insecta</taxon>
        <taxon>Pterygota</taxon>
        <taxon>Neoptera</taxon>
        <taxon>Paraneoptera</taxon>
        <taxon>Hemiptera</taxon>
        <taxon>Auchenorrhyncha</taxon>
        <taxon>Cercopoidea</taxon>
        <taxon>Clastopteridae</taxon>
        <taxon>Clastoptera</taxon>
    </lineage>
</organism>